<dbReference type="HOGENOM" id="CLU_049301_2_3_11"/>
<feature type="domain" description="UspA" evidence="5">
    <location>
        <begin position="157"/>
        <end position="292"/>
    </location>
</feature>
<evidence type="ECO:0000256" key="1">
    <source>
        <dbReference type="ARBA" id="ARBA00008791"/>
    </source>
</evidence>
<dbReference type="InterPro" id="IPR006016">
    <property type="entry name" value="UspA"/>
</dbReference>
<keyword evidence="2" id="KW-0547">Nucleotide-binding</keyword>
<feature type="domain" description="UspA" evidence="5">
    <location>
        <begin position="11"/>
        <end position="144"/>
    </location>
</feature>
<dbReference type="Proteomes" id="UP000004705">
    <property type="component" value="Chromosome"/>
</dbReference>
<feature type="region of interest" description="Disordered" evidence="4">
    <location>
        <begin position="289"/>
        <end position="312"/>
    </location>
</feature>
<organism evidence="6 7">
    <name type="scientific">Saccharomonospora azurea NA-128</name>
    <dbReference type="NCBI Taxonomy" id="882081"/>
    <lineage>
        <taxon>Bacteria</taxon>
        <taxon>Bacillati</taxon>
        <taxon>Actinomycetota</taxon>
        <taxon>Actinomycetes</taxon>
        <taxon>Pseudonocardiales</taxon>
        <taxon>Pseudonocardiaceae</taxon>
        <taxon>Saccharomonospora</taxon>
    </lineage>
</organism>
<feature type="compositionally biased region" description="Basic residues" evidence="4">
    <location>
        <begin position="302"/>
        <end position="312"/>
    </location>
</feature>
<evidence type="ECO:0000256" key="4">
    <source>
        <dbReference type="SAM" id="MobiDB-lite"/>
    </source>
</evidence>
<dbReference type="InterPro" id="IPR006015">
    <property type="entry name" value="Universal_stress_UspA"/>
</dbReference>
<protein>
    <submittedName>
        <fullName evidence="6">Universal stress protein UspA-like protein</fullName>
    </submittedName>
</protein>
<dbReference type="PANTHER" id="PTHR46268:SF27">
    <property type="entry name" value="UNIVERSAL STRESS PROTEIN RV2623"/>
    <property type="match status" value="1"/>
</dbReference>
<dbReference type="EMBL" id="CM001466">
    <property type="protein sequence ID" value="EHY87918.1"/>
    <property type="molecule type" value="Genomic_DNA"/>
</dbReference>
<evidence type="ECO:0000313" key="7">
    <source>
        <dbReference type="Proteomes" id="UP000004705"/>
    </source>
</evidence>
<accession>H8GEC3</accession>
<name>H8GEC3_9PSEU</name>
<evidence type="ECO:0000256" key="3">
    <source>
        <dbReference type="ARBA" id="ARBA00022840"/>
    </source>
</evidence>
<evidence type="ECO:0000256" key="2">
    <source>
        <dbReference type="ARBA" id="ARBA00022741"/>
    </source>
</evidence>
<proteinExistence type="inferred from homology"/>
<dbReference type="PRINTS" id="PR01438">
    <property type="entry name" value="UNVRSLSTRESS"/>
</dbReference>
<dbReference type="Pfam" id="PF00582">
    <property type="entry name" value="Usp"/>
    <property type="match status" value="2"/>
</dbReference>
<reference evidence="6 7" key="1">
    <citation type="journal article" date="2012" name="Stand. Genomic Sci.">
        <title>Genome sequence of the soil bacterium Saccharomonospora azurea type strain (NA-128(T)).</title>
        <authorList>
            <person name="Klenk H.P."/>
            <person name="Held B."/>
            <person name="Lucas S."/>
            <person name="Lapidus A."/>
            <person name="Copeland A."/>
            <person name="Hammon N."/>
            <person name="Pitluck S."/>
            <person name="Goodwin L.A."/>
            <person name="Han C."/>
            <person name="Tapia R."/>
            <person name="Brambilla E.M."/>
            <person name="Potter G."/>
            <person name="Land M."/>
            <person name="Ivanova N."/>
            <person name="Rohde M."/>
            <person name="Goker M."/>
            <person name="Detter J.C."/>
            <person name="Kyrpides N.C."/>
            <person name="Woyke T."/>
        </authorList>
    </citation>
    <scope>NUCLEOTIDE SEQUENCE [LARGE SCALE GENOMIC DNA]</scope>
    <source>
        <strain evidence="6 7">NA-128</strain>
    </source>
</reference>
<comment type="similarity">
    <text evidence="1">Belongs to the universal stress protein A family.</text>
</comment>
<evidence type="ECO:0000259" key="5">
    <source>
        <dbReference type="Pfam" id="PF00582"/>
    </source>
</evidence>
<dbReference type="SUPFAM" id="SSF52402">
    <property type="entry name" value="Adenine nucleotide alpha hydrolases-like"/>
    <property type="match status" value="2"/>
</dbReference>
<evidence type="ECO:0000313" key="6">
    <source>
        <dbReference type="EMBL" id="EHY87918.1"/>
    </source>
</evidence>
<keyword evidence="3" id="KW-0067">ATP-binding</keyword>
<dbReference type="RefSeq" id="WP_005439181.1">
    <property type="nucleotide sequence ID" value="NZ_CM001466.1"/>
</dbReference>
<dbReference type="Gene3D" id="3.40.50.620">
    <property type="entry name" value="HUPs"/>
    <property type="match status" value="2"/>
</dbReference>
<dbReference type="GO" id="GO:0005524">
    <property type="term" value="F:ATP binding"/>
    <property type="evidence" value="ECO:0007669"/>
    <property type="project" value="UniProtKB-KW"/>
</dbReference>
<keyword evidence="7" id="KW-1185">Reference proteome</keyword>
<dbReference type="AlphaFoldDB" id="H8GEC3"/>
<sequence length="312" mass="32576">MTGEGVPPGLVVGVDGGTSALRATAWAASTAARRHKPLLLVTAMDPPTPYGTGIGMPPDHFLEMETKGRAWLDRARSTAERAGGPAEIGTELVIGGATATLAERAQHAACTVIGGHAPQSHGGRLGAVATGLMGHVPCPVAIVRWTRETEQPPEGGPVVVGVDGSPTSVEAVVVAYEEAALRGAPLIAVHAASGSRRGLFHHHAEGPWGEGETAEAITLAERLAGMREWYPEVEVERVVTRDAPRDALLGYARSAQLLVVGSTGHRELSGRLLGSTSHALARSAPCPLLVVPRGTRPEPQRSRSRRREKTGP</sequence>
<dbReference type="PANTHER" id="PTHR46268">
    <property type="entry name" value="STRESS RESPONSE PROTEIN NHAX"/>
    <property type="match status" value="1"/>
</dbReference>
<dbReference type="OrthoDB" id="3404132at2"/>
<dbReference type="InterPro" id="IPR014729">
    <property type="entry name" value="Rossmann-like_a/b/a_fold"/>
</dbReference>
<gene>
    <name evidence="6" type="ORF">SacazDRAFT_00971</name>
</gene>